<reference evidence="1 2" key="1">
    <citation type="submission" date="2023-05" db="EMBL/GenBank/DDBJ databases">
        <title>B98-5 Cell Line De Novo Hybrid Assembly: An Optical Mapping Approach.</title>
        <authorList>
            <person name="Kananen K."/>
            <person name="Auerbach J.A."/>
            <person name="Kautto E."/>
            <person name="Blachly J.S."/>
        </authorList>
    </citation>
    <scope>NUCLEOTIDE SEQUENCE [LARGE SCALE GENOMIC DNA]</scope>
    <source>
        <strain evidence="1">B95-8</strain>
        <tissue evidence="1">Cell line</tissue>
    </source>
</reference>
<organism evidence="1 2">
    <name type="scientific">Saguinus oedipus</name>
    <name type="common">Cotton-top tamarin</name>
    <name type="synonym">Oedipomidas oedipus</name>
    <dbReference type="NCBI Taxonomy" id="9490"/>
    <lineage>
        <taxon>Eukaryota</taxon>
        <taxon>Metazoa</taxon>
        <taxon>Chordata</taxon>
        <taxon>Craniata</taxon>
        <taxon>Vertebrata</taxon>
        <taxon>Euteleostomi</taxon>
        <taxon>Mammalia</taxon>
        <taxon>Eutheria</taxon>
        <taxon>Euarchontoglires</taxon>
        <taxon>Primates</taxon>
        <taxon>Haplorrhini</taxon>
        <taxon>Platyrrhini</taxon>
        <taxon>Cebidae</taxon>
        <taxon>Callitrichinae</taxon>
        <taxon>Saguinus</taxon>
    </lineage>
</organism>
<proteinExistence type="predicted"/>
<dbReference type="Proteomes" id="UP001266305">
    <property type="component" value="Unassembled WGS sequence"/>
</dbReference>
<evidence type="ECO:0000313" key="1">
    <source>
        <dbReference type="EMBL" id="KAK2100658.1"/>
    </source>
</evidence>
<protein>
    <submittedName>
        <fullName evidence="1">Uncharacterized protein</fullName>
    </submittedName>
</protein>
<sequence length="175" mass="18741">MPHHSKTVINAVVSVLDDDLAPAVPGGWQLDEKVPRLTPHGCFDFWKSWAAIFATATAARIPGAAGHNHNGLSIVLFSGKRQSDQVLLTSDLCKASQMRASAGKANGLKHRQLLELASKSLGARYLWLHSLQSLLGQGKAICSRIRFPGPVTLSPPNSCQKASHMPGECLRSLGS</sequence>
<name>A0ABQ9UW13_SAGOE</name>
<dbReference type="EMBL" id="JASSZA010000010">
    <property type="protein sequence ID" value="KAK2100658.1"/>
    <property type="molecule type" value="Genomic_DNA"/>
</dbReference>
<keyword evidence="2" id="KW-1185">Reference proteome</keyword>
<gene>
    <name evidence="1" type="ORF">P7K49_022006</name>
</gene>
<comment type="caution">
    <text evidence="1">The sequence shown here is derived from an EMBL/GenBank/DDBJ whole genome shotgun (WGS) entry which is preliminary data.</text>
</comment>
<accession>A0ABQ9UW13</accession>
<evidence type="ECO:0000313" key="2">
    <source>
        <dbReference type="Proteomes" id="UP001266305"/>
    </source>
</evidence>